<dbReference type="AlphaFoldDB" id="A0AAX4JCI9"/>
<reference evidence="2" key="1">
    <citation type="journal article" date="2024" name="BMC Genomics">
        <title>Functional annotation of a divergent genome using sequence and structure-based similarity.</title>
        <authorList>
            <person name="Svedberg D."/>
            <person name="Winiger R.R."/>
            <person name="Berg A."/>
            <person name="Sharma H."/>
            <person name="Tellgren-Roth C."/>
            <person name="Debrunner-Vossbrinck B.A."/>
            <person name="Vossbrinck C.R."/>
            <person name="Barandun J."/>
        </authorList>
    </citation>
    <scope>NUCLEOTIDE SEQUENCE</scope>
    <source>
        <strain evidence="2">Illinois isolate</strain>
    </source>
</reference>
<keyword evidence="1" id="KW-1133">Transmembrane helix</keyword>
<feature type="transmembrane region" description="Helical" evidence="1">
    <location>
        <begin position="409"/>
        <end position="437"/>
    </location>
</feature>
<proteinExistence type="predicted"/>
<evidence type="ECO:0000256" key="1">
    <source>
        <dbReference type="SAM" id="Phobius"/>
    </source>
</evidence>
<keyword evidence="3" id="KW-1185">Reference proteome</keyword>
<sequence>MRYPFYVNAVIFFIKSIKTSINVDDCLKEAVNSPNVCEPLVTQLYVNYSYDLNAQVFHDFIWNAITNHEIIARMTSNDTSENSFVNRSNIMKEKFFEFLIYGDYNPNVTISKQEKDFLAEMISDSTILYDILRTCYKDVINDASSTTETIKEIIRQHTCFIQDGISAKLPLPVIKFCKGQLKPSDDCLNDAEDWDCFRKYLKMNGDLLTKAECTNSNASFLSDDFLSKYIRENMIENITAELDNIYGEVDSKCGNFSSKETLTTELNKISVATSEEFGHVTETNIAEINNINEIIDENYDIFTETITAELYNLTETNEEFLNVTKNIFTDINISNLIEQNERLENITETFSIETQKLSEPMKLKSESLVSAHAPEINTVINEKSSRLQTIQTTETPNTFDTIATEFKNIISYMGVCGSISALIFLIFILFGILFMLFKYKCRKRGHLKENIVSINSKS</sequence>
<evidence type="ECO:0000313" key="2">
    <source>
        <dbReference type="EMBL" id="WUR03602.1"/>
    </source>
</evidence>
<dbReference type="EMBL" id="CP142730">
    <property type="protein sequence ID" value="WUR03602.1"/>
    <property type="molecule type" value="Genomic_DNA"/>
</dbReference>
<accession>A0AAX4JCI9</accession>
<name>A0AAX4JCI9_9MICR</name>
<gene>
    <name evidence="2" type="ORF">VNE69_05191</name>
</gene>
<dbReference type="KEGG" id="vnx:VNE69_05191"/>
<organism evidence="2 3">
    <name type="scientific">Vairimorpha necatrix</name>
    <dbReference type="NCBI Taxonomy" id="6039"/>
    <lineage>
        <taxon>Eukaryota</taxon>
        <taxon>Fungi</taxon>
        <taxon>Fungi incertae sedis</taxon>
        <taxon>Microsporidia</taxon>
        <taxon>Nosematidae</taxon>
        <taxon>Vairimorpha</taxon>
    </lineage>
</organism>
<dbReference type="GeneID" id="90541415"/>
<keyword evidence="1" id="KW-0812">Transmembrane</keyword>
<dbReference type="RefSeq" id="XP_065329747.1">
    <property type="nucleotide sequence ID" value="XM_065473675.1"/>
</dbReference>
<keyword evidence="1" id="KW-0472">Membrane</keyword>
<dbReference type="Proteomes" id="UP001334084">
    <property type="component" value="Chromosome 5"/>
</dbReference>
<evidence type="ECO:0000313" key="3">
    <source>
        <dbReference type="Proteomes" id="UP001334084"/>
    </source>
</evidence>
<protein>
    <submittedName>
        <fullName evidence="2">SP-containing membrane protein</fullName>
    </submittedName>
</protein>